<comment type="caution">
    <text evidence="1">The sequence shown here is derived from an EMBL/GenBank/DDBJ whole genome shotgun (WGS) entry which is preliminary data.</text>
</comment>
<dbReference type="EMBL" id="JBHSGG010000006">
    <property type="protein sequence ID" value="MFC4727226.1"/>
    <property type="molecule type" value="Genomic_DNA"/>
</dbReference>
<dbReference type="PANTHER" id="PTHR43434:SF13">
    <property type="entry name" value="PHOSPHOGLYCOLATE PHOSPHATASE"/>
    <property type="match status" value="1"/>
</dbReference>
<keyword evidence="2" id="KW-1185">Reference proteome</keyword>
<name>A0ABV9NJ41_9GAMM</name>
<dbReference type="InterPro" id="IPR041492">
    <property type="entry name" value="HAD_2"/>
</dbReference>
<organism evidence="1 2">
    <name type="scientific">Coralloluteibacterium thermophilum</name>
    <dbReference type="NCBI Taxonomy" id="2707049"/>
    <lineage>
        <taxon>Bacteria</taxon>
        <taxon>Pseudomonadati</taxon>
        <taxon>Pseudomonadota</taxon>
        <taxon>Gammaproteobacteria</taxon>
        <taxon>Lysobacterales</taxon>
        <taxon>Lysobacteraceae</taxon>
        <taxon>Coralloluteibacterium</taxon>
    </lineage>
</organism>
<dbReference type="SUPFAM" id="SSF56784">
    <property type="entry name" value="HAD-like"/>
    <property type="match status" value="1"/>
</dbReference>
<dbReference type="InterPro" id="IPR036412">
    <property type="entry name" value="HAD-like_sf"/>
</dbReference>
<sequence length="211" mass="23487">MGRTHGPYRLVAFDFDGTLANSFPLVLDLLDVVALEYGFMPIEHDDLERLRGMEPRALMRHLGVPMWKAPQIMARMHRLMAERIHEVRLFEGVAEALHALHARGVALAIVTSNAPDNVRSVLGDPLWSLFAHAECGSSLFGKHRRLRGLLRRAGVEPTDAIYVGDELRDVEAARAVRLPFAAVAWGYADTRTLEAASPEHLLREPAEIATL</sequence>
<dbReference type="InterPro" id="IPR023214">
    <property type="entry name" value="HAD_sf"/>
</dbReference>
<reference evidence="2" key="1">
    <citation type="journal article" date="2019" name="Int. J. Syst. Evol. Microbiol.">
        <title>The Global Catalogue of Microorganisms (GCM) 10K type strain sequencing project: providing services to taxonomists for standard genome sequencing and annotation.</title>
        <authorList>
            <consortium name="The Broad Institute Genomics Platform"/>
            <consortium name="The Broad Institute Genome Sequencing Center for Infectious Disease"/>
            <person name="Wu L."/>
            <person name="Ma J."/>
        </authorList>
    </citation>
    <scope>NUCLEOTIDE SEQUENCE [LARGE SCALE GENOMIC DNA]</scope>
    <source>
        <strain evidence="2">CGMCC 1.13574</strain>
    </source>
</reference>
<proteinExistence type="predicted"/>
<dbReference type="SFLD" id="SFLDS00003">
    <property type="entry name" value="Haloacid_Dehalogenase"/>
    <property type="match status" value="1"/>
</dbReference>
<accession>A0ABV9NJ41</accession>
<gene>
    <name evidence="1" type="ORF">ACFO3Q_03470</name>
</gene>
<dbReference type="Gene3D" id="3.40.50.1000">
    <property type="entry name" value="HAD superfamily/HAD-like"/>
    <property type="match status" value="1"/>
</dbReference>
<evidence type="ECO:0000313" key="1">
    <source>
        <dbReference type="EMBL" id="MFC4727226.1"/>
    </source>
</evidence>
<dbReference type="SFLD" id="SFLDG01129">
    <property type="entry name" value="C1.5:_HAD__Beta-PGM__Phosphata"/>
    <property type="match status" value="1"/>
</dbReference>
<dbReference type="Proteomes" id="UP001595892">
    <property type="component" value="Unassembled WGS sequence"/>
</dbReference>
<dbReference type="InterPro" id="IPR050155">
    <property type="entry name" value="HAD-like_hydrolase_sf"/>
</dbReference>
<dbReference type="Gene3D" id="1.10.150.240">
    <property type="entry name" value="Putative phosphatase, domain 2"/>
    <property type="match status" value="1"/>
</dbReference>
<dbReference type="RefSeq" id="WP_377003249.1">
    <property type="nucleotide sequence ID" value="NZ_JBHSGG010000006.1"/>
</dbReference>
<dbReference type="Pfam" id="PF13419">
    <property type="entry name" value="HAD_2"/>
    <property type="match status" value="1"/>
</dbReference>
<evidence type="ECO:0000313" key="2">
    <source>
        <dbReference type="Proteomes" id="UP001595892"/>
    </source>
</evidence>
<protein>
    <submittedName>
        <fullName evidence="1">HAD hydrolase-like protein</fullName>
    </submittedName>
</protein>
<dbReference type="InterPro" id="IPR023198">
    <property type="entry name" value="PGP-like_dom2"/>
</dbReference>
<dbReference type="PANTHER" id="PTHR43434">
    <property type="entry name" value="PHOSPHOGLYCOLATE PHOSPHATASE"/>
    <property type="match status" value="1"/>
</dbReference>